<evidence type="ECO:0000313" key="1">
    <source>
        <dbReference type="EMBL" id="PWW35180.1"/>
    </source>
</evidence>
<protein>
    <submittedName>
        <fullName evidence="1">Uncharacterized protein</fullName>
    </submittedName>
</protein>
<name>A0A855XN73_9BACL</name>
<comment type="caution">
    <text evidence="1">The sequence shown here is derived from an EMBL/GenBank/DDBJ whole genome shotgun (WGS) entry which is preliminary data.</text>
</comment>
<dbReference type="AlphaFoldDB" id="A0A855XN73"/>
<dbReference type="EMBL" id="QGTZ01000013">
    <property type="protein sequence ID" value="PWW35180.1"/>
    <property type="molecule type" value="Genomic_DNA"/>
</dbReference>
<accession>A0A855XN73</accession>
<reference evidence="1 2" key="1">
    <citation type="submission" date="2018-05" db="EMBL/GenBank/DDBJ databases">
        <title>Freshwater and sediment microbial communities from various areas in North America, analyzing microbe dynamics in response to fracking.</title>
        <authorList>
            <person name="Lamendella R."/>
        </authorList>
    </citation>
    <scope>NUCLEOTIDE SEQUENCE [LARGE SCALE GENOMIC DNA]</scope>
    <source>
        <strain evidence="1 2">DB-3</strain>
    </source>
</reference>
<gene>
    <name evidence="1" type="ORF">DET56_113184</name>
</gene>
<organism evidence="1 2">
    <name type="scientific">Paenibacillus pabuli</name>
    <dbReference type="NCBI Taxonomy" id="1472"/>
    <lineage>
        <taxon>Bacteria</taxon>
        <taxon>Bacillati</taxon>
        <taxon>Bacillota</taxon>
        <taxon>Bacilli</taxon>
        <taxon>Bacillales</taxon>
        <taxon>Paenibacillaceae</taxon>
        <taxon>Paenibacillus</taxon>
    </lineage>
</organism>
<dbReference type="Proteomes" id="UP000247078">
    <property type="component" value="Unassembled WGS sequence"/>
</dbReference>
<sequence length="55" mass="6447">MDKLQNQVFCIIQKSFQVDDAKCLTKNIDKEWGYPHSLSMFLQVWKRDQNAAKTG</sequence>
<evidence type="ECO:0000313" key="2">
    <source>
        <dbReference type="Proteomes" id="UP000247078"/>
    </source>
</evidence>
<proteinExistence type="predicted"/>